<dbReference type="Gene3D" id="3.30.70.3280">
    <property type="entry name" value="Peptide chain release factor 3, domain III"/>
    <property type="match status" value="1"/>
</dbReference>
<comment type="function">
    <text evidence="8">Increases the formation of ribosomal termination complexes and stimulates activities of RF-1 and RF-2. It binds guanine nucleotides and has strong preference for UGA stop codons. It may interact directly with the ribosome. The stimulation of RF-1 and RF-2 is significantly reduced by GTP and GDP, but not by GMP.</text>
</comment>
<dbReference type="InterPro" id="IPR009000">
    <property type="entry name" value="Transl_B-barrel_sf"/>
</dbReference>
<dbReference type="InterPro" id="IPR032090">
    <property type="entry name" value="RF3_C"/>
</dbReference>
<dbReference type="RefSeq" id="WP_091871355.1">
    <property type="nucleotide sequence ID" value="NZ_FNAO01000008.1"/>
</dbReference>
<dbReference type="EMBL" id="FNAO01000008">
    <property type="protein sequence ID" value="SDE85996.1"/>
    <property type="molecule type" value="Genomic_DNA"/>
</dbReference>
<sequence>MKSFNDQIKKRRTFGIISHPDAGKTTLTEKLLLFGGAIQEAGAVKSNKIKKSATSDFMEIERQRGISVATSVLAFLYKDKKINILDTPGHKDFAEDTFRTLTAVDSVIVVIDVAKGVEAQTEKLVEVCRMRNIPIIVFINKLDREGKDAFDLLDELEQKLGLSVTPLSFPIGMGYDFKGIYNIYEKNINLFSGNSKKNIEETIAFDDINNPELDTILGNKAAQNLRTDLDLAMGVYPDFDKEAYLAGKQHPVFFGSALNNFGVRELLDCFIEIAPSPRAKKAEERMVEATEKNMTGFVFKIHANMDPKHRDRLAFVKVVSGTFERNKPYLHVRQDKKLKFSSPNAFFAEKKEIVDISYPGDIVGLHDTGNFKIGDTLTEGEELHYKGIPSFSPEHFRYINNADPMKSKQLYKGIDQLMDEGVAQLFTLEMNGRKVIGTVGALQFEVIQYRLEHEYGAKCTYDNFPVYKACWVDPEDPKNDEFAEFQRIKQKFLALDKQGQSVFLADSQFSLQMTQQKYPSVKLHFVSEFE</sequence>
<dbReference type="SUPFAM" id="SSF52540">
    <property type="entry name" value="P-loop containing nucleoside triphosphate hydrolases"/>
    <property type="match status" value="1"/>
</dbReference>
<dbReference type="NCBIfam" id="TIGR00231">
    <property type="entry name" value="small_GTP"/>
    <property type="match status" value="1"/>
</dbReference>
<dbReference type="GO" id="GO:0016150">
    <property type="term" value="F:translation release factor activity, codon nonspecific"/>
    <property type="evidence" value="ECO:0007669"/>
    <property type="project" value="TreeGrafter"/>
</dbReference>
<protein>
    <recommendedName>
        <fullName evidence="7 8">Peptide chain release factor 3</fullName>
        <shortName evidence="8">RF-3</shortName>
    </recommendedName>
</protein>
<dbReference type="InterPro" id="IPR038467">
    <property type="entry name" value="RF3_dom_3_sf"/>
</dbReference>
<keyword evidence="11" id="KW-1185">Reference proteome</keyword>
<keyword evidence="3 8" id="KW-0963">Cytoplasm</keyword>
<dbReference type="InterPro" id="IPR031157">
    <property type="entry name" value="G_TR_CS"/>
</dbReference>
<dbReference type="AlphaFoldDB" id="A0A1G7GCY2"/>
<evidence type="ECO:0000313" key="10">
    <source>
        <dbReference type="EMBL" id="SDE85996.1"/>
    </source>
</evidence>
<evidence type="ECO:0000256" key="7">
    <source>
        <dbReference type="ARBA" id="ARBA00073639"/>
    </source>
</evidence>
<dbReference type="InterPro" id="IPR000795">
    <property type="entry name" value="T_Tr_GTP-bd_dom"/>
</dbReference>
<dbReference type="GO" id="GO:0006449">
    <property type="term" value="P:regulation of translational termination"/>
    <property type="evidence" value="ECO:0007669"/>
    <property type="project" value="UniProtKB-UniRule"/>
</dbReference>
<dbReference type="PROSITE" id="PS51722">
    <property type="entry name" value="G_TR_2"/>
    <property type="match status" value="1"/>
</dbReference>
<dbReference type="NCBIfam" id="TIGR00503">
    <property type="entry name" value="prfC"/>
    <property type="match status" value="1"/>
</dbReference>
<dbReference type="InterPro" id="IPR004548">
    <property type="entry name" value="PrfC"/>
</dbReference>
<evidence type="ECO:0000256" key="1">
    <source>
        <dbReference type="ARBA" id="ARBA00004496"/>
    </source>
</evidence>
<comment type="subcellular location">
    <subcellularLocation>
        <location evidence="1 8">Cytoplasm</location>
    </subcellularLocation>
</comment>
<evidence type="ECO:0000256" key="5">
    <source>
        <dbReference type="ARBA" id="ARBA00022917"/>
    </source>
</evidence>
<evidence type="ECO:0000259" key="9">
    <source>
        <dbReference type="PROSITE" id="PS51722"/>
    </source>
</evidence>
<gene>
    <name evidence="8" type="primary">prfC</name>
    <name evidence="10" type="ORF">SAMN05421636_10880</name>
</gene>
<dbReference type="HAMAP" id="MF_00072">
    <property type="entry name" value="Rel_fac_3"/>
    <property type="match status" value="1"/>
</dbReference>
<evidence type="ECO:0000256" key="8">
    <source>
        <dbReference type="HAMAP-Rule" id="MF_00072"/>
    </source>
</evidence>
<dbReference type="PRINTS" id="PR00315">
    <property type="entry name" value="ELONGATNFCT"/>
</dbReference>
<dbReference type="InterPro" id="IPR027417">
    <property type="entry name" value="P-loop_NTPase"/>
</dbReference>
<name>A0A1G7GCY2_9FLAO</name>
<dbReference type="STRING" id="641691.SAMN05421636_10880"/>
<dbReference type="OrthoDB" id="9801591at2"/>
<organism evidence="10 11">
    <name type="scientific">Pricia antarctica</name>
    <dbReference type="NCBI Taxonomy" id="641691"/>
    <lineage>
        <taxon>Bacteria</taxon>
        <taxon>Pseudomonadati</taxon>
        <taxon>Bacteroidota</taxon>
        <taxon>Flavobacteriia</taxon>
        <taxon>Flavobacteriales</taxon>
        <taxon>Flavobacteriaceae</taxon>
        <taxon>Pricia</taxon>
    </lineage>
</organism>
<dbReference type="PROSITE" id="PS00301">
    <property type="entry name" value="G_TR_1"/>
    <property type="match status" value="1"/>
</dbReference>
<dbReference type="FunFam" id="3.40.50.300:FF:000542">
    <property type="entry name" value="Peptide chain release factor 3"/>
    <property type="match status" value="1"/>
</dbReference>
<evidence type="ECO:0000256" key="6">
    <source>
        <dbReference type="ARBA" id="ARBA00023134"/>
    </source>
</evidence>
<feature type="binding site" evidence="8">
    <location>
        <begin position="18"/>
        <end position="25"/>
    </location>
    <ligand>
        <name>GTP</name>
        <dbReference type="ChEBI" id="CHEBI:37565"/>
    </ligand>
</feature>
<keyword evidence="5 8" id="KW-0648">Protein biosynthesis</keyword>
<evidence type="ECO:0000256" key="3">
    <source>
        <dbReference type="ARBA" id="ARBA00022490"/>
    </source>
</evidence>
<dbReference type="GO" id="GO:0003924">
    <property type="term" value="F:GTPase activity"/>
    <property type="evidence" value="ECO:0007669"/>
    <property type="project" value="InterPro"/>
</dbReference>
<evidence type="ECO:0000256" key="4">
    <source>
        <dbReference type="ARBA" id="ARBA00022741"/>
    </source>
</evidence>
<dbReference type="InterPro" id="IPR041732">
    <property type="entry name" value="RF3_GTP-bd"/>
</dbReference>
<dbReference type="NCBIfam" id="NF001964">
    <property type="entry name" value="PRK00741.1"/>
    <property type="match status" value="1"/>
</dbReference>
<dbReference type="GO" id="GO:0005525">
    <property type="term" value="F:GTP binding"/>
    <property type="evidence" value="ECO:0007669"/>
    <property type="project" value="UniProtKB-UniRule"/>
</dbReference>
<keyword evidence="6 8" id="KW-0342">GTP-binding</keyword>
<dbReference type="Pfam" id="PF22042">
    <property type="entry name" value="EF-G_D2"/>
    <property type="match status" value="1"/>
</dbReference>
<dbReference type="Pfam" id="PF00009">
    <property type="entry name" value="GTP_EFTU"/>
    <property type="match status" value="1"/>
</dbReference>
<feature type="domain" description="Tr-type G" evidence="9">
    <location>
        <begin position="9"/>
        <end position="278"/>
    </location>
</feature>
<comment type="similarity">
    <text evidence="2 8">Belongs to the TRAFAC class translation factor GTPase superfamily. Classic translation factor GTPase family. PrfC subfamily.</text>
</comment>
<feature type="binding site" evidence="8">
    <location>
        <begin position="86"/>
        <end position="90"/>
    </location>
    <ligand>
        <name>GTP</name>
        <dbReference type="ChEBI" id="CHEBI:37565"/>
    </ligand>
</feature>
<keyword evidence="4 8" id="KW-0547">Nucleotide-binding</keyword>
<dbReference type="PANTHER" id="PTHR43556">
    <property type="entry name" value="PEPTIDE CHAIN RELEASE FACTOR RF3"/>
    <property type="match status" value="1"/>
</dbReference>
<dbReference type="InterPro" id="IPR053905">
    <property type="entry name" value="EF-G-like_DII"/>
</dbReference>
<dbReference type="GO" id="GO:0005829">
    <property type="term" value="C:cytosol"/>
    <property type="evidence" value="ECO:0007669"/>
    <property type="project" value="TreeGrafter"/>
</dbReference>
<dbReference type="CDD" id="cd04169">
    <property type="entry name" value="RF3"/>
    <property type="match status" value="1"/>
</dbReference>
<dbReference type="Pfam" id="PF16658">
    <property type="entry name" value="RF3_C"/>
    <property type="match status" value="1"/>
</dbReference>
<accession>A0A1G7GCY2</accession>
<dbReference type="FunFam" id="3.30.70.3280:FF:000001">
    <property type="entry name" value="Peptide chain release factor 3"/>
    <property type="match status" value="1"/>
</dbReference>
<dbReference type="Gene3D" id="3.40.50.300">
    <property type="entry name" value="P-loop containing nucleotide triphosphate hydrolases"/>
    <property type="match status" value="2"/>
</dbReference>
<evidence type="ECO:0000313" key="11">
    <source>
        <dbReference type="Proteomes" id="UP000199109"/>
    </source>
</evidence>
<dbReference type="PANTHER" id="PTHR43556:SF2">
    <property type="entry name" value="PEPTIDE CHAIN RELEASE FACTOR RF3"/>
    <property type="match status" value="1"/>
</dbReference>
<dbReference type="InterPro" id="IPR035647">
    <property type="entry name" value="EFG_III/V"/>
</dbReference>
<feature type="binding site" evidence="8">
    <location>
        <begin position="140"/>
        <end position="143"/>
    </location>
    <ligand>
        <name>GTP</name>
        <dbReference type="ChEBI" id="CHEBI:37565"/>
    </ligand>
</feature>
<proteinExistence type="inferred from homology"/>
<dbReference type="Proteomes" id="UP000199109">
    <property type="component" value="Unassembled WGS sequence"/>
</dbReference>
<dbReference type="SUPFAM" id="SSF54980">
    <property type="entry name" value="EF-G C-terminal domain-like"/>
    <property type="match status" value="1"/>
</dbReference>
<dbReference type="InterPro" id="IPR005225">
    <property type="entry name" value="Small_GTP-bd"/>
</dbReference>
<evidence type="ECO:0000256" key="2">
    <source>
        <dbReference type="ARBA" id="ARBA00009978"/>
    </source>
</evidence>
<dbReference type="SUPFAM" id="SSF50447">
    <property type="entry name" value="Translation proteins"/>
    <property type="match status" value="1"/>
</dbReference>
<dbReference type="GO" id="GO:0016149">
    <property type="term" value="F:translation release factor activity, codon specific"/>
    <property type="evidence" value="ECO:0007669"/>
    <property type="project" value="UniProtKB-UniRule"/>
</dbReference>
<reference evidence="10 11" key="1">
    <citation type="submission" date="2016-10" db="EMBL/GenBank/DDBJ databases">
        <authorList>
            <person name="de Groot N.N."/>
        </authorList>
    </citation>
    <scope>NUCLEOTIDE SEQUENCE [LARGE SCALE GENOMIC DNA]</scope>
    <source>
        <strain evidence="10 11">DSM 23421</strain>
    </source>
</reference>